<accession>A0A1S8X3D2</accession>
<feature type="transmembrane region" description="Helical" evidence="2">
    <location>
        <begin position="63"/>
        <end position="82"/>
    </location>
</feature>
<dbReference type="EMBL" id="KV892332">
    <property type="protein sequence ID" value="OON21003.1"/>
    <property type="molecule type" value="Genomic_DNA"/>
</dbReference>
<feature type="compositionally biased region" description="Basic and acidic residues" evidence="1">
    <location>
        <begin position="755"/>
        <end position="769"/>
    </location>
</feature>
<evidence type="ECO:0000256" key="2">
    <source>
        <dbReference type="SAM" id="Phobius"/>
    </source>
</evidence>
<sequence>MTTLPVCQNWTFSDSGLLTRDWLLKPARPLDLSQFWNNRLLQETKIFYETGEQIDSNQRNLQVVMYFALPLLPVLTLFLALANAVHEVKIDVCHSDFLCSPPHKARFSHQLIVYFVLTSIRATLTWLAVLTRYIPLNHTGVEQQPYLNGPALSPKMNLTGSGEMDQTPGFVTKLPAILTVEASLRLSIGWFIAWIMIDRFGILNRLTLAHPDSETITYFRRIENMFRKMVHGICTPTDPRSARHFADNDEQPHCVALAEEHHLNLFHQTSCQDRIDRVVFFKQGQRDEVRNDAACCCGYEERGVNFNEQQKTWKITDTVELLAHVLNASAASSRMSQKETIKSVFQLFIITAFMISVSLALCLPQLWAYQLVPVPEGTEKVASKIWILRNRSGKALYEYSLATLGFVIQTCLLIGSTGLLCFRTTLFQLCLKRHLLHDLDEPVTPAVYTAAVSYCSMALMRDYILILALGTIHTLSWLPFASISTLNRIHCLLNNESNQNTSIISPDLWPSRLVWLCLELIILCGEVILQLFLFMLRAYRPKLVLPTGNYEEIQDSSSASDDTCSNISERNVTEICDQISNRNTVILAAESKPHTAYLPCVPSDEEETSQNISPLPTSHTLSDAVIHGNRKVPRYLLSPRRTRSYRSNPSPYPSPMAARMAGFKFTREHNSLHIPTNQSAFIEPCNSTVLLTYSPRSRHPCRPRPRTAVHQLPHNTPVMSSKRWSANRSPPPLPPPPRHFPSMIGDSSIYSTPHESPKSVRGKTLDNSE</sequence>
<feature type="compositionally biased region" description="Polar residues" evidence="1">
    <location>
        <begin position="713"/>
        <end position="728"/>
    </location>
</feature>
<keyword evidence="2" id="KW-0472">Membrane</keyword>
<feature type="compositionally biased region" description="Pro residues" evidence="1">
    <location>
        <begin position="729"/>
        <end position="739"/>
    </location>
</feature>
<keyword evidence="4" id="KW-1185">Reference proteome</keyword>
<evidence type="ECO:0000256" key="1">
    <source>
        <dbReference type="SAM" id="MobiDB-lite"/>
    </source>
</evidence>
<dbReference type="Proteomes" id="UP000243686">
    <property type="component" value="Unassembled WGS sequence"/>
</dbReference>
<proteinExistence type="predicted"/>
<evidence type="ECO:0000313" key="3">
    <source>
        <dbReference type="EMBL" id="OON21003.1"/>
    </source>
</evidence>
<feature type="transmembrane region" description="Helical" evidence="2">
    <location>
        <begin position="399"/>
        <end position="422"/>
    </location>
</feature>
<feature type="transmembrane region" description="Helical" evidence="2">
    <location>
        <begin position="344"/>
        <end position="367"/>
    </location>
</feature>
<gene>
    <name evidence="3" type="ORF">X801_03104</name>
</gene>
<protein>
    <submittedName>
        <fullName evidence="3">Uncharacterized protein</fullName>
    </submittedName>
</protein>
<feature type="region of interest" description="Disordered" evidence="1">
    <location>
        <begin position="694"/>
        <end position="769"/>
    </location>
</feature>
<keyword evidence="2" id="KW-1133">Transmembrane helix</keyword>
<keyword evidence="2" id="KW-0812">Transmembrane</keyword>
<feature type="transmembrane region" description="Helical" evidence="2">
    <location>
        <begin position="513"/>
        <end position="536"/>
    </location>
</feature>
<dbReference type="AlphaFoldDB" id="A0A1S8X3D2"/>
<organism evidence="3 4">
    <name type="scientific">Opisthorchis viverrini</name>
    <name type="common">Southeast Asian liver fluke</name>
    <dbReference type="NCBI Taxonomy" id="6198"/>
    <lineage>
        <taxon>Eukaryota</taxon>
        <taxon>Metazoa</taxon>
        <taxon>Spiralia</taxon>
        <taxon>Lophotrochozoa</taxon>
        <taxon>Platyhelminthes</taxon>
        <taxon>Trematoda</taxon>
        <taxon>Digenea</taxon>
        <taxon>Opisthorchiida</taxon>
        <taxon>Opisthorchiata</taxon>
        <taxon>Opisthorchiidae</taxon>
        <taxon>Opisthorchis</taxon>
    </lineage>
</organism>
<feature type="transmembrane region" description="Helical" evidence="2">
    <location>
        <begin position="111"/>
        <end position="134"/>
    </location>
</feature>
<feature type="compositionally biased region" description="Basic residues" evidence="1">
    <location>
        <begin position="696"/>
        <end position="707"/>
    </location>
</feature>
<feature type="transmembrane region" description="Helical" evidence="2">
    <location>
        <begin position="463"/>
        <end position="480"/>
    </location>
</feature>
<name>A0A1S8X3D2_OPIVI</name>
<reference evidence="3 4" key="1">
    <citation type="submission" date="2015-03" db="EMBL/GenBank/DDBJ databases">
        <title>Draft genome of the nematode, Opisthorchis viverrini.</title>
        <authorList>
            <person name="Mitreva M."/>
        </authorList>
    </citation>
    <scope>NUCLEOTIDE SEQUENCE [LARGE SCALE GENOMIC DNA]</scope>
    <source>
        <strain evidence="3">Khon Kaen</strain>
    </source>
</reference>
<evidence type="ECO:0000313" key="4">
    <source>
        <dbReference type="Proteomes" id="UP000243686"/>
    </source>
</evidence>